<evidence type="ECO:0000313" key="2">
    <source>
        <dbReference type="EMBL" id="GKH81571.1"/>
    </source>
</evidence>
<feature type="signal peptide" evidence="1">
    <location>
        <begin position="1"/>
        <end position="26"/>
    </location>
</feature>
<evidence type="ECO:0008006" key="4">
    <source>
        <dbReference type="Google" id="ProtNLM"/>
    </source>
</evidence>
<gene>
    <name evidence="2" type="ORF">CE91St7_24550</name>
</gene>
<dbReference type="PROSITE" id="PS51257">
    <property type="entry name" value="PROKAR_LIPOPROTEIN"/>
    <property type="match status" value="1"/>
</dbReference>
<sequence length="995" mass="111212">MMKRDNKTYRNWLCLLWLAVFTSCMDETFTASDVEGTFISIRGMAPHTGSVHSGTPEDYIIHTLRVLAFDKTTGDKVTNLFYNAHSGDIIRHPIDAGSYDFVFLANEPAYQSVRTLLDAITHYGDLNHIAYPADFFSSEQIIPMMQEIKNVTVLSGGQGATLEDNTTVSILQLALERIGVRVDVILRAEDDLDQAFKGIMFSNLPNLVPLTATYDGPAIERSVIRTFTVVDDGSYFTQGTPTAEWDWEKKVNRIILPANDPLSLTNESEAVNFTIDMGDNYNPSCKLKIASNPVNYSLPKNTKLDLTGYIKEPLMVNIEASEWENVDEDWNISGIKVLNVSDLEVSITDFNGARISFTSNMPVVKVMPQLYVGAGGLAAETEKVFNDLVLLNGDVKDSGITITYTTSRFSYIYDKASQTGTGYMDVLLDEQNIMGTQETYRIFLSAEDEDGGSLQREIKVHASQHGKRFEFNPYGTGYIGAFFRNDEQGERIITGQQKRRDGTNERPQDLGTLGLWKAEVEEGNFIVLSSTPSFDPNVGTDNPGVAEHYKVLPNKYKGENGTYVEGRGRIYFRMGVTGKNTGTTPRYAKVKIQWYGGRYGTGDDELWYNTEYMYIRQGEADDYIMRPGTVDAISKGPSQGKARDYARKISPFNLTAPAYLNGGNEPYAKVDVKQGRFVKYPTQAGAFFQWGLPKDADQDYFRLAYHPTAYTVNHWIKDIQFFNSTSELFLPVWGTAPIPAEDIYDYGYKEIFETCPDGYHRPSDGYIDRIAYNGPYPNNIDQDGDHVIVKANTNKDVIKTVLTDYSVEIAFSELRQSLFKNPLSGDAGLNENIGGYDGSPEVGGIKVDRYQNFWQSRTDVDEAQEHITFLIGFYADGFFDRRPIKMGSADGSYPYCVSSGNAQAAYLGILVYNEANNASVFFPSAGRRQNKDSSLEFAGQTGYYHTASIAASSAEDPHAVWSMSLGKWPNPGLMYQLPTFGQSIRCVRDEVISRK</sequence>
<proteinExistence type="predicted"/>
<protein>
    <recommendedName>
        <fullName evidence="4">DUF4906 domain-containing protein</fullName>
    </recommendedName>
</protein>
<dbReference type="Proteomes" id="UP001055104">
    <property type="component" value="Unassembled WGS sequence"/>
</dbReference>
<evidence type="ECO:0000256" key="1">
    <source>
        <dbReference type="SAM" id="SignalP"/>
    </source>
</evidence>
<name>A0AA37KHN5_9BACT</name>
<keyword evidence="1" id="KW-0732">Signal</keyword>
<organism evidence="2 3">
    <name type="scientific">Phocaeicola dorei</name>
    <dbReference type="NCBI Taxonomy" id="357276"/>
    <lineage>
        <taxon>Bacteria</taxon>
        <taxon>Pseudomonadati</taxon>
        <taxon>Bacteroidota</taxon>
        <taxon>Bacteroidia</taxon>
        <taxon>Bacteroidales</taxon>
        <taxon>Bacteroidaceae</taxon>
        <taxon>Phocaeicola</taxon>
    </lineage>
</organism>
<reference evidence="2" key="1">
    <citation type="submission" date="2022-01" db="EMBL/GenBank/DDBJ databases">
        <title>Novel bile acid biosynthetic pathways are enriched in the microbiome of centenarians.</title>
        <authorList>
            <person name="Sato Y."/>
            <person name="Atarashi K."/>
            <person name="Plichta R.D."/>
            <person name="Arai Y."/>
            <person name="Sasajima S."/>
            <person name="Kearney M.S."/>
            <person name="Suda W."/>
            <person name="Takeshita K."/>
            <person name="Sasaki T."/>
            <person name="Okamoto S."/>
            <person name="Skelly N.A."/>
            <person name="Okamura Y."/>
            <person name="Vlamakis H."/>
            <person name="Li Y."/>
            <person name="Tanoue T."/>
            <person name="Takei H."/>
            <person name="Nittono H."/>
            <person name="Narushima S."/>
            <person name="Irie J."/>
            <person name="Itoh H."/>
            <person name="Moriya K."/>
            <person name="Sugiura Y."/>
            <person name="Suematsu M."/>
            <person name="Moritoki N."/>
            <person name="Shibata S."/>
            <person name="Littman R.D."/>
            <person name="Fischbach A.M."/>
            <person name="Uwamino Y."/>
            <person name="Inoue T."/>
            <person name="Honda A."/>
            <person name="Hattori M."/>
            <person name="Murai T."/>
            <person name="Xavier J.R."/>
            <person name="Hirose N."/>
            <person name="Honda K."/>
        </authorList>
    </citation>
    <scope>NUCLEOTIDE SEQUENCE</scope>
    <source>
        <strain evidence="2">CE91-St7</strain>
    </source>
</reference>
<feature type="chain" id="PRO_5041276063" description="DUF4906 domain-containing protein" evidence="1">
    <location>
        <begin position="27"/>
        <end position="995"/>
    </location>
</feature>
<accession>A0AA37KHN5</accession>
<dbReference type="EMBL" id="BQOB01000001">
    <property type="protein sequence ID" value="GKH81571.1"/>
    <property type="molecule type" value="Genomic_DNA"/>
</dbReference>
<evidence type="ECO:0000313" key="3">
    <source>
        <dbReference type="Proteomes" id="UP001055104"/>
    </source>
</evidence>
<dbReference type="KEGG" id="bdo:EL88_03565"/>
<comment type="caution">
    <text evidence="2">The sequence shown here is derived from an EMBL/GenBank/DDBJ whole genome shotgun (WGS) entry which is preliminary data.</text>
</comment>
<dbReference type="AlphaFoldDB" id="A0AA37KHN5"/>